<organism evidence="12 13">
    <name type="scientific">Bugula neritina</name>
    <name type="common">Brown bryozoan</name>
    <name type="synonym">Sertularia neritina</name>
    <dbReference type="NCBI Taxonomy" id="10212"/>
    <lineage>
        <taxon>Eukaryota</taxon>
        <taxon>Metazoa</taxon>
        <taxon>Spiralia</taxon>
        <taxon>Lophotrochozoa</taxon>
        <taxon>Bryozoa</taxon>
        <taxon>Gymnolaemata</taxon>
        <taxon>Cheilostomatida</taxon>
        <taxon>Flustrina</taxon>
        <taxon>Buguloidea</taxon>
        <taxon>Bugulidae</taxon>
        <taxon>Bugula</taxon>
    </lineage>
</organism>
<dbReference type="Pfam" id="PF04622">
    <property type="entry name" value="ERG2_Sigma1R"/>
    <property type="match status" value="1"/>
</dbReference>
<comment type="similarity">
    <text evidence="4 11">Belongs to the ERG2 family.</text>
</comment>
<evidence type="ECO:0000256" key="8">
    <source>
        <dbReference type="ARBA" id="ARBA00022989"/>
    </source>
</evidence>
<evidence type="ECO:0000256" key="5">
    <source>
        <dbReference type="ARBA" id="ARBA00020208"/>
    </source>
</evidence>
<dbReference type="AlphaFoldDB" id="A0A7J7KI02"/>
<evidence type="ECO:0000256" key="4">
    <source>
        <dbReference type="ARBA" id="ARBA00007141"/>
    </source>
</evidence>
<gene>
    <name evidence="12" type="ORF">EB796_003398</name>
</gene>
<evidence type="ECO:0000256" key="6">
    <source>
        <dbReference type="ARBA" id="ARBA00022692"/>
    </source>
</evidence>
<sequence>MVDYKDIQAIAEKNTVPGAGAVGGGSNVQAAFANIEKQLRKKYKNHIIPAQDTQWIFVNCGGWMGHMYILHASLTEYILFFGTAIDTSGHSGRYWANITDTMISGSYTQWSEGDLGNRVYKAGDTIVHSWGDAAAVQWSAGTYMVEYGRGFIPSTLGFALADTLFGTTDFITLYYTLRIYACALANEVMVYLDL</sequence>
<dbReference type="PANTHER" id="PTHR10868">
    <property type="entry name" value="SIGMA 1-TYPE OPIOID RECEPTOR-RELATED"/>
    <property type="match status" value="1"/>
</dbReference>
<keyword evidence="8" id="KW-1133">Transmembrane helix</keyword>
<evidence type="ECO:0000256" key="9">
    <source>
        <dbReference type="ARBA" id="ARBA00023136"/>
    </source>
</evidence>
<proteinExistence type="inferred from homology"/>
<evidence type="ECO:0000256" key="2">
    <source>
        <dbReference type="ARBA" id="ARBA00004586"/>
    </source>
</evidence>
<reference evidence="12" key="1">
    <citation type="submission" date="2020-06" db="EMBL/GenBank/DDBJ databases">
        <title>Draft genome of Bugula neritina, a colonial animal packing powerful symbionts and potential medicines.</title>
        <authorList>
            <person name="Rayko M."/>
        </authorList>
    </citation>
    <scope>NUCLEOTIDE SEQUENCE [LARGE SCALE GENOMIC DNA]</scope>
    <source>
        <strain evidence="12">Kwan_BN1</strain>
    </source>
</reference>
<evidence type="ECO:0000256" key="3">
    <source>
        <dbReference type="ARBA" id="ARBA00004649"/>
    </source>
</evidence>
<accession>A0A7J7KI02</accession>
<keyword evidence="13" id="KW-1185">Reference proteome</keyword>
<dbReference type="GO" id="GO:0005789">
    <property type="term" value="C:endoplasmic reticulum membrane"/>
    <property type="evidence" value="ECO:0007669"/>
    <property type="project" value="UniProtKB-SubCell"/>
</dbReference>
<evidence type="ECO:0000313" key="12">
    <source>
        <dbReference type="EMBL" id="KAF6038300.1"/>
    </source>
</evidence>
<evidence type="ECO:0000256" key="7">
    <source>
        <dbReference type="ARBA" id="ARBA00022824"/>
    </source>
</evidence>
<keyword evidence="9" id="KW-0472">Membrane</keyword>
<evidence type="ECO:0000313" key="13">
    <source>
        <dbReference type="Proteomes" id="UP000593567"/>
    </source>
</evidence>
<evidence type="ECO:0000256" key="10">
    <source>
        <dbReference type="ARBA" id="ARBA00033467"/>
    </source>
</evidence>
<dbReference type="GO" id="GO:0005637">
    <property type="term" value="C:nuclear inner membrane"/>
    <property type="evidence" value="ECO:0007669"/>
    <property type="project" value="UniProtKB-SubCell"/>
</dbReference>
<dbReference type="PANTHER" id="PTHR10868:SF1">
    <property type="entry name" value="SIGMA NON-OPIOID INTRACELLULAR RECEPTOR 1"/>
    <property type="match status" value="1"/>
</dbReference>
<keyword evidence="7" id="KW-0256">Endoplasmic reticulum</keyword>
<comment type="caution">
    <text evidence="12">The sequence shown here is derived from an EMBL/GenBank/DDBJ whole genome shotgun (WGS) entry which is preliminary data.</text>
</comment>
<dbReference type="OrthoDB" id="347124at2759"/>
<dbReference type="Proteomes" id="UP000593567">
    <property type="component" value="Unassembled WGS sequence"/>
</dbReference>
<evidence type="ECO:0000256" key="1">
    <source>
        <dbReference type="ARBA" id="ARBA00004540"/>
    </source>
</evidence>
<name>A0A7J7KI02_BUGNE</name>
<dbReference type="InterPro" id="IPR006716">
    <property type="entry name" value="ERG2_sigma1_rcpt-like"/>
</dbReference>
<comment type="subcellular location">
    <subcellularLocation>
        <location evidence="2">Endoplasmic reticulum membrane</location>
    </subcellularLocation>
    <subcellularLocation>
        <location evidence="1">Nucleus inner membrane</location>
    </subcellularLocation>
    <subcellularLocation>
        <location evidence="3">Nucleus outer membrane</location>
    </subcellularLocation>
</comment>
<dbReference type="GO" id="GO:0005640">
    <property type="term" value="C:nuclear outer membrane"/>
    <property type="evidence" value="ECO:0007669"/>
    <property type="project" value="UniProtKB-SubCell"/>
</dbReference>
<protein>
    <recommendedName>
        <fullName evidence="5">Sigma non-opioid intracellular receptor 1</fullName>
    </recommendedName>
    <alternativeName>
        <fullName evidence="10">Sigma 1-type opioid receptor</fullName>
    </alternativeName>
</protein>
<keyword evidence="6" id="KW-0812">Transmembrane</keyword>
<dbReference type="EMBL" id="VXIV02000433">
    <property type="protein sequence ID" value="KAF6038300.1"/>
    <property type="molecule type" value="Genomic_DNA"/>
</dbReference>
<evidence type="ECO:0000256" key="11">
    <source>
        <dbReference type="RuleBase" id="RU368083"/>
    </source>
</evidence>